<dbReference type="Gene3D" id="3.30.70.330">
    <property type="match status" value="3"/>
</dbReference>
<proteinExistence type="predicted"/>
<dbReference type="SUPFAM" id="SSF54928">
    <property type="entry name" value="RNA-binding domain, RBD"/>
    <property type="match status" value="2"/>
</dbReference>
<dbReference type="CDD" id="cd00590">
    <property type="entry name" value="RRM_SF"/>
    <property type="match status" value="2"/>
</dbReference>
<dbReference type="InterPro" id="IPR012677">
    <property type="entry name" value="Nucleotide-bd_a/b_plait_sf"/>
</dbReference>
<dbReference type="Pfam" id="PF00076">
    <property type="entry name" value="RRM_1"/>
    <property type="match status" value="2"/>
</dbReference>
<dbReference type="EMBL" id="GHES01002946">
    <property type="protein sequence ID" value="MPA33505.1"/>
    <property type="molecule type" value="Transcribed_RNA"/>
</dbReference>
<dbReference type="InterPro" id="IPR035979">
    <property type="entry name" value="RBD_domain_sf"/>
</dbReference>
<dbReference type="Pfam" id="PF18360">
    <property type="entry name" value="hnRNP_Q_AcD"/>
    <property type="match status" value="1"/>
</dbReference>
<accession>A0A5B6YPE8</accession>
<evidence type="ECO:0000256" key="1">
    <source>
        <dbReference type="ARBA" id="ARBA00022884"/>
    </source>
</evidence>
<feature type="domain" description="RRM" evidence="3">
    <location>
        <begin position="204"/>
        <end position="284"/>
    </location>
</feature>
<keyword evidence="1 2" id="KW-0694">RNA-binding</keyword>
<feature type="domain" description="RRM" evidence="3">
    <location>
        <begin position="101"/>
        <end position="210"/>
    </location>
</feature>
<name>A0A5B6YPE8_DAVIN</name>
<gene>
    <name evidence="4" type="ORF">Din_002946</name>
</gene>
<dbReference type="AlphaFoldDB" id="A0A5B6YPE8"/>
<evidence type="ECO:0000256" key="2">
    <source>
        <dbReference type="PROSITE-ProRule" id="PRU00176"/>
    </source>
</evidence>
<dbReference type="PROSITE" id="PS50102">
    <property type="entry name" value="RRM"/>
    <property type="match status" value="3"/>
</dbReference>
<reference evidence="4" key="1">
    <citation type="submission" date="2019-08" db="EMBL/GenBank/DDBJ databases">
        <title>Reference gene set and small RNA set construction with multiple tissues from Davidia involucrata Baill.</title>
        <authorList>
            <person name="Yang H."/>
            <person name="Zhou C."/>
            <person name="Li G."/>
            <person name="Wang J."/>
            <person name="Gao P."/>
            <person name="Wang M."/>
            <person name="Wang R."/>
            <person name="Zhao Y."/>
        </authorList>
    </citation>
    <scope>NUCLEOTIDE SEQUENCE</scope>
    <source>
        <tissue evidence="4">Mixed with DoveR01_LX</tissue>
    </source>
</reference>
<dbReference type="SMART" id="SM00360">
    <property type="entry name" value="RRM"/>
    <property type="match status" value="3"/>
</dbReference>
<dbReference type="InterPro" id="IPR000504">
    <property type="entry name" value="RRM_dom"/>
</dbReference>
<dbReference type="CDD" id="cd21039">
    <property type="entry name" value="NURR"/>
    <property type="match status" value="1"/>
</dbReference>
<evidence type="ECO:0000259" key="3">
    <source>
        <dbReference type="PROSITE" id="PS50102"/>
    </source>
</evidence>
<organism evidence="4">
    <name type="scientific">Davidia involucrata</name>
    <name type="common">Dove tree</name>
    <dbReference type="NCBI Taxonomy" id="16924"/>
    <lineage>
        <taxon>Eukaryota</taxon>
        <taxon>Viridiplantae</taxon>
        <taxon>Streptophyta</taxon>
        <taxon>Embryophyta</taxon>
        <taxon>Tracheophyta</taxon>
        <taxon>Spermatophyta</taxon>
        <taxon>Magnoliopsida</taxon>
        <taxon>eudicotyledons</taxon>
        <taxon>Gunneridae</taxon>
        <taxon>Pentapetalae</taxon>
        <taxon>asterids</taxon>
        <taxon>Cornales</taxon>
        <taxon>Nyssaceae</taxon>
        <taxon>Davidia</taxon>
    </lineage>
</organism>
<sequence length="604" mass="66167">MAQMSQPLDYHSMDHQHAIKGSEVFVGGLAHTTTENKIHEAFSTCGEIMEIRLIKDQKGNSKGFCFIRFAMKEAADKALKEKSGFMLDGKKIGVLPSTDQDSLFFGNLHKDWSANDFDKIVRQVFPDVASVDLAKPLSSGDNLLSQKQQNRGFAIVKFSSHAAAARAYRTGSKSDFILAGNCHPVVKWAEEEPEIDPKELAKIKIAFVRNLPTDADENYLKKLFEPLGKLDRVVLSRKGRSLVGFVHFAKRSDLDNAIKEMNEKTVQGPNGGPSFKLLVEVARPIDKNRKRARDDPRGNPASKIASHSKLVMGDEIFSHFGGSKSKAQIVNYSQEEPVVADPYEAAVVSLPVVVKERLLRILRLGIATRFDIDIQCLTSLKELPESAAISVLDQFMLSGADRHNKGAYLAGLISRHQVDKLGLNQHALNLSRVGDIASMESKLSSFSSRIPPPAADPLALCVGSTAARYDSYTSRYSSSISDYPLSSRAGFGKLEETSPAPLHLTSCSSTLYGKVGLDSVLAAAADRQPIRPQVSPAPLHLTSGSSTLYGKVGFDSLPTAAADRQPIRSQVRFDPFTGEPYKFDPFTGEPIRPESFSRHFGSPY</sequence>
<dbReference type="InterPro" id="IPR041337">
    <property type="entry name" value="hnRNP_Q_AcD"/>
</dbReference>
<dbReference type="PANTHER" id="PTHR21245">
    <property type="entry name" value="HETEROGENEOUS NUCLEAR RIBONUCLEOPROTEIN"/>
    <property type="match status" value="1"/>
</dbReference>
<protein>
    <submittedName>
        <fullName evidence="4">Putative RNA-binding protein 46 isoform X2</fullName>
    </submittedName>
</protein>
<feature type="domain" description="RRM" evidence="3">
    <location>
        <begin position="22"/>
        <end position="99"/>
    </location>
</feature>
<dbReference type="GO" id="GO:0003723">
    <property type="term" value="F:RNA binding"/>
    <property type="evidence" value="ECO:0007669"/>
    <property type="project" value="UniProtKB-UniRule"/>
</dbReference>
<evidence type="ECO:0000313" key="4">
    <source>
        <dbReference type="EMBL" id="MPA33505.1"/>
    </source>
</evidence>